<dbReference type="InterPro" id="IPR011993">
    <property type="entry name" value="PH-like_dom_sf"/>
</dbReference>
<dbReference type="Gene3D" id="2.30.29.30">
    <property type="entry name" value="Pleckstrin-homology domain (PH domain)/Phosphotyrosine-binding domain (PTB)"/>
    <property type="match status" value="1"/>
</dbReference>
<dbReference type="SUPFAM" id="SSF48425">
    <property type="entry name" value="Sec7 domain"/>
    <property type="match status" value="1"/>
</dbReference>
<feature type="domain" description="PH" evidence="2">
    <location>
        <begin position="964"/>
        <end position="1059"/>
    </location>
</feature>
<dbReference type="InterPro" id="IPR000904">
    <property type="entry name" value="Sec7_dom"/>
</dbReference>
<reference evidence="4 5" key="1">
    <citation type="journal article" date="2006" name="Science">
        <title>Phytophthora genome sequences uncover evolutionary origins and mechanisms of pathogenesis.</title>
        <authorList>
            <person name="Tyler B.M."/>
            <person name="Tripathy S."/>
            <person name="Zhang X."/>
            <person name="Dehal P."/>
            <person name="Jiang R.H."/>
            <person name="Aerts A."/>
            <person name="Arredondo F.D."/>
            <person name="Baxter L."/>
            <person name="Bensasson D."/>
            <person name="Beynon J.L."/>
            <person name="Chapman J."/>
            <person name="Damasceno C.M."/>
            <person name="Dorrance A.E."/>
            <person name="Dou D."/>
            <person name="Dickerman A.W."/>
            <person name="Dubchak I.L."/>
            <person name="Garbelotto M."/>
            <person name="Gijzen M."/>
            <person name="Gordon S.G."/>
            <person name="Govers F."/>
            <person name="Grunwald N.J."/>
            <person name="Huang W."/>
            <person name="Ivors K.L."/>
            <person name="Jones R.W."/>
            <person name="Kamoun S."/>
            <person name="Krampis K."/>
            <person name="Lamour K.H."/>
            <person name="Lee M.K."/>
            <person name="McDonald W.H."/>
            <person name="Medina M."/>
            <person name="Meijer H.J."/>
            <person name="Nordberg E.K."/>
            <person name="Maclean D.J."/>
            <person name="Ospina-Giraldo M.D."/>
            <person name="Morris P.F."/>
            <person name="Phuntumart V."/>
            <person name="Putnam N.H."/>
            <person name="Rash S."/>
            <person name="Rose J.K."/>
            <person name="Sakihama Y."/>
            <person name="Salamov A.A."/>
            <person name="Savidor A."/>
            <person name="Scheuring C.F."/>
            <person name="Smith B.M."/>
            <person name="Sobral B.W."/>
            <person name="Terry A."/>
            <person name="Torto-Alalibo T.A."/>
            <person name="Win J."/>
            <person name="Xu Z."/>
            <person name="Zhang H."/>
            <person name="Grigoriev I.V."/>
            <person name="Rokhsar D.S."/>
            <person name="Boore J.L."/>
        </authorList>
    </citation>
    <scope>NUCLEOTIDE SEQUENCE [LARGE SCALE GENOMIC DNA]</scope>
    <source>
        <strain evidence="4 5">P6497</strain>
    </source>
</reference>
<dbReference type="STRING" id="1094619.G4YQE5"/>
<feature type="compositionally biased region" description="Polar residues" evidence="1">
    <location>
        <begin position="1146"/>
        <end position="1158"/>
    </location>
</feature>
<dbReference type="EMBL" id="JH159151">
    <property type="protein sequence ID" value="EGZ29911.1"/>
    <property type="molecule type" value="Genomic_DNA"/>
</dbReference>
<proteinExistence type="predicted"/>
<dbReference type="FunFam" id="1.10.1000.11:FF:000002">
    <property type="entry name" value="Cytohesin 1"/>
    <property type="match status" value="1"/>
</dbReference>
<evidence type="ECO:0000313" key="4">
    <source>
        <dbReference type="EMBL" id="EGZ29911.1"/>
    </source>
</evidence>
<dbReference type="SUPFAM" id="SSF50729">
    <property type="entry name" value="PH domain-like"/>
    <property type="match status" value="1"/>
</dbReference>
<feature type="compositionally biased region" description="Basic and acidic residues" evidence="1">
    <location>
        <begin position="875"/>
        <end position="890"/>
    </location>
</feature>
<dbReference type="InterPro" id="IPR035999">
    <property type="entry name" value="Sec7_dom_sf"/>
</dbReference>
<feature type="region of interest" description="Disordered" evidence="1">
    <location>
        <begin position="1"/>
        <end position="46"/>
    </location>
</feature>
<dbReference type="PROSITE" id="PS50003">
    <property type="entry name" value="PH_DOMAIN"/>
    <property type="match status" value="1"/>
</dbReference>
<dbReference type="Pfam" id="PF01369">
    <property type="entry name" value="Sec7"/>
    <property type="match status" value="1"/>
</dbReference>
<keyword evidence="5" id="KW-1185">Reference proteome</keyword>
<dbReference type="Pfam" id="PF00169">
    <property type="entry name" value="PH"/>
    <property type="match status" value="1"/>
</dbReference>
<dbReference type="SMART" id="SM00233">
    <property type="entry name" value="PH"/>
    <property type="match status" value="1"/>
</dbReference>
<evidence type="ECO:0008006" key="6">
    <source>
        <dbReference type="Google" id="ProtNLM"/>
    </source>
</evidence>
<protein>
    <recommendedName>
        <fullName evidence="6">SEC7 domain-containing protein</fullName>
    </recommendedName>
</protein>
<dbReference type="InterPro" id="IPR023394">
    <property type="entry name" value="Sec7_C_sf"/>
</dbReference>
<feature type="region of interest" description="Disordered" evidence="1">
    <location>
        <begin position="1103"/>
        <end position="1186"/>
    </location>
</feature>
<evidence type="ECO:0000256" key="1">
    <source>
        <dbReference type="SAM" id="MobiDB-lite"/>
    </source>
</evidence>
<evidence type="ECO:0000259" key="2">
    <source>
        <dbReference type="PROSITE" id="PS50003"/>
    </source>
</evidence>
<feature type="compositionally biased region" description="Polar residues" evidence="1">
    <location>
        <begin position="503"/>
        <end position="522"/>
    </location>
</feature>
<gene>
    <name evidence="4" type="ORF">PHYSODRAFT_467853</name>
</gene>
<dbReference type="PANTHER" id="PTHR10663">
    <property type="entry name" value="GUANYL-NUCLEOTIDE EXCHANGE FACTOR"/>
    <property type="match status" value="1"/>
</dbReference>
<feature type="region of interest" description="Disordered" evidence="1">
    <location>
        <begin position="875"/>
        <end position="898"/>
    </location>
</feature>
<dbReference type="InterPro" id="IPR032691">
    <property type="entry name" value="Mon2/Sec7/BIG1-like_HUS"/>
</dbReference>
<dbReference type="SMR" id="G4YQE5"/>
<feature type="domain" description="SEC7" evidence="3">
    <location>
        <begin position="547"/>
        <end position="740"/>
    </location>
</feature>
<dbReference type="AlphaFoldDB" id="G4YQE5"/>
<dbReference type="GO" id="GO:0005085">
    <property type="term" value="F:guanyl-nucleotide exchange factor activity"/>
    <property type="evidence" value="ECO:0007669"/>
    <property type="project" value="InterPro"/>
</dbReference>
<evidence type="ECO:0000259" key="3">
    <source>
        <dbReference type="PROSITE" id="PS50190"/>
    </source>
</evidence>
<organism evidence="4 5">
    <name type="scientific">Phytophthora sojae (strain P6497)</name>
    <name type="common">Soybean stem and root rot agent</name>
    <name type="synonym">Phytophthora megasperma f. sp. glycines</name>
    <dbReference type="NCBI Taxonomy" id="1094619"/>
    <lineage>
        <taxon>Eukaryota</taxon>
        <taxon>Sar</taxon>
        <taxon>Stramenopiles</taxon>
        <taxon>Oomycota</taxon>
        <taxon>Peronosporomycetes</taxon>
        <taxon>Peronosporales</taxon>
        <taxon>Peronosporaceae</taxon>
        <taxon>Phytophthora</taxon>
    </lineage>
</organism>
<dbReference type="PROSITE" id="PS50190">
    <property type="entry name" value="SEC7"/>
    <property type="match status" value="1"/>
</dbReference>
<dbReference type="Gene3D" id="1.10.220.20">
    <property type="match status" value="1"/>
</dbReference>
<dbReference type="CDD" id="cd00171">
    <property type="entry name" value="Sec7"/>
    <property type="match status" value="1"/>
</dbReference>
<dbReference type="GeneID" id="20653610"/>
<dbReference type="SMART" id="SM00222">
    <property type="entry name" value="Sec7"/>
    <property type="match status" value="1"/>
</dbReference>
<dbReference type="Pfam" id="PF12783">
    <property type="entry name" value="Sec7-like_HUS"/>
    <property type="match status" value="1"/>
</dbReference>
<accession>G4YQE5</accession>
<dbReference type="InParanoid" id="G4YQE5"/>
<sequence length="1186" mass="132066">MKVDKSPLGHVADLNSTSGGTEVSLGYKKKQRNARSPPPTTPGKLKQLRSAFSLKATEVREQELLAPSSPPSKTMEYYMYPLLLACYTRQGKTAEAAVVGLSHCLDEGVFDSHGSELCRLEVVIDAVTSLCQQGIKARFEPALQFFQKVIRKCTKGFEPPVLHAILKALTFIGDFDSSLAKSFEDELVSKIMCAYEATLISTKPVVEETADAKTEQPSDALTRELVVDLIDDISTGAEIATITDNMLGIFKAEKNALQLVVTFSKASNRKFVGLGETATESDQCSSVSSLRALNQTLLAAGTRAREQRVFGQVVRRFVLSTLNATVLTWLPDVFRAHLTLVTTLWNHYRRYLKLELALMFDQILLRILKTSAPCAKNHQMEIMHEMTMWLQLPHNVVEIFLNFDLDRIQQWKIFEHLCSTLGSIGEGQGNHIGNADDGDDSALELQNQAISTILAMARSIMDASGHAHLISRDQRTRMLSMDNGGWEQDESAEEASPMKDTPASATNGDVGTDQASQPSSPTEAKAHPGLKRQSSRKYGGNISIRMRNELQKHNQQLLKRAMEIAASKSLKKALEYLVAMNFIKDSPRSITSFLRIYHDFFDETEIGDYLGEGDEDVKVQIRLTYVRAISFKGMTLVESLRHFLTNGGFRLPGEAQKIERMVEAFAQCYWDDSPAAFSSADTAMIIAYSIIMLNTDLHNPQVKKNKMSKEQFVKNNRGIDNGKDLPKRFLEEIYDDIAHNPMQIKGSRIVPKASREASVTAADLENEKFRLGIAKAVAQSEELMKDLSHAYNTFQFVGVDAPISPDLIKLLFERVWFSLLTLSTSILCDSQSDLSTRMQCLDLLRYCISTCLFLSMPVERQAFCGLLRKLQDSLDGRHQEEGDEPGKEDPVDNSQTIPDDKKYEWARTIEEAAASDDPWKAMGDIHLLVNAMKETIQVRQKSEKLDSVIQRIYRAHFYLKNSTTFIHEGDLTKKCRSRNQLYRFFLFNDQLLYADKNMSGRWSPHNSLRLKLTRISNIPDGVMSKHAFQIQNPVKSFVVFADSASSKAEWMRLIDDAIAEASKKINRTARRISTQGLGDARPSSLVSAASTASSAMKVFMRFGSPMTSPTTERDSSLDSEGESPVKPIEAASPQPAATESELKNGGESSATQSKFEVNSNEERQGNSGAVEVENNSNAAEVDTAAV</sequence>
<dbReference type="KEGG" id="psoj:PHYSODRAFT_467853"/>
<dbReference type="Proteomes" id="UP000002640">
    <property type="component" value="Unassembled WGS sequence"/>
</dbReference>
<dbReference type="RefSeq" id="XP_009517186.1">
    <property type="nucleotide sequence ID" value="XM_009518891.1"/>
</dbReference>
<dbReference type="OMA" id="TLWNHYR"/>
<dbReference type="GO" id="GO:0032012">
    <property type="term" value="P:regulation of ARF protein signal transduction"/>
    <property type="evidence" value="ECO:0007669"/>
    <property type="project" value="InterPro"/>
</dbReference>
<name>G4YQE5_PHYSP</name>
<dbReference type="Gene3D" id="1.10.1000.11">
    <property type="entry name" value="Arf Nucleotide-binding Site Opener,domain 2"/>
    <property type="match status" value="1"/>
</dbReference>
<feature type="region of interest" description="Disordered" evidence="1">
    <location>
        <begin position="482"/>
        <end position="538"/>
    </location>
</feature>
<dbReference type="InterPro" id="IPR001849">
    <property type="entry name" value="PH_domain"/>
</dbReference>
<evidence type="ECO:0000313" key="5">
    <source>
        <dbReference type="Proteomes" id="UP000002640"/>
    </source>
</evidence>